<gene>
    <name evidence="2" type="ORF">GCM10011339_34420</name>
</gene>
<dbReference type="InterPro" id="IPR036691">
    <property type="entry name" value="Endo/exonu/phosph_ase_sf"/>
</dbReference>
<evidence type="ECO:0000313" key="2">
    <source>
        <dbReference type="EMBL" id="GGF43027.1"/>
    </source>
</evidence>
<dbReference type="InterPro" id="IPR051916">
    <property type="entry name" value="GPI-anchor_lipid_remodeler"/>
</dbReference>
<dbReference type="PANTHER" id="PTHR14859">
    <property type="entry name" value="CALCOFLUOR WHITE HYPERSENSITIVE PROTEIN PRECURSOR"/>
    <property type="match status" value="1"/>
</dbReference>
<protein>
    <recommendedName>
        <fullName evidence="1">Endonuclease/exonuclease/phosphatase domain-containing protein</fullName>
    </recommendedName>
</protein>
<evidence type="ECO:0000313" key="3">
    <source>
        <dbReference type="Proteomes" id="UP000647339"/>
    </source>
</evidence>
<name>A0ABQ1VA74_9BACT</name>
<dbReference type="Proteomes" id="UP000647339">
    <property type="component" value="Unassembled WGS sequence"/>
</dbReference>
<dbReference type="PANTHER" id="PTHR14859:SF15">
    <property type="entry name" value="ENDONUCLEASE_EXONUCLEASE_PHOSPHATASE DOMAIN-CONTAINING PROTEIN"/>
    <property type="match status" value="1"/>
</dbReference>
<dbReference type="Gene3D" id="3.60.10.10">
    <property type="entry name" value="Endonuclease/exonuclease/phosphatase"/>
    <property type="match status" value="1"/>
</dbReference>
<feature type="domain" description="Endonuclease/exonuclease/phosphatase" evidence="1">
    <location>
        <begin position="19"/>
        <end position="222"/>
    </location>
</feature>
<dbReference type="SUPFAM" id="SSF56219">
    <property type="entry name" value="DNase I-like"/>
    <property type="match status" value="1"/>
</dbReference>
<comment type="caution">
    <text evidence="2">The sequence shown here is derived from an EMBL/GenBank/DDBJ whole genome shotgun (WGS) entry which is preliminary data.</text>
</comment>
<sequence>MVKPANYKDKDGIKVLVANVYQYNENYDRCLELIAKEKPHLFMLVETDHRWAEAIAVLKEKYPYHVELPLENTYGMLLYAKYPLENTQINYLISEDIPSIFTDMQVDGQPIKLFAIHPTPPVPGENTHSTERDAEILIVGKKAKSEKKPTIIMGDLNDVAWSYTTELFLKISGMGDPRIGRGMFNTFHAKYPFLRWPLDHIFVSHQFRLKKIKVHHSIGSDHFPISVRLMLDKNNDNEQLEADAEEIVEAKEKIISGIEF</sequence>
<dbReference type="EMBL" id="BMIU01000019">
    <property type="protein sequence ID" value="GGF43027.1"/>
    <property type="molecule type" value="Genomic_DNA"/>
</dbReference>
<reference evidence="3" key="1">
    <citation type="journal article" date="2019" name="Int. J. Syst. Evol. Microbiol.">
        <title>The Global Catalogue of Microorganisms (GCM) 10K type strain sequencing project: providing services to taxonomists for standard genome sequencing and annotation.</title>
        <authorList>
            <consortium name="The Broad Institute Genomics Platform"/>
            <consortium name="The Broad Institute Genome Sequencing Center for Infectious Disease"/>
            <person name="Wu L."/>
            <person name="Ma J."/>
        </authorList>
    </citation>
    <scope>NUCLEOTIDE SEQUENCE [LARGE SCALE GENOMIC DNA]</scope>
    <source>
        <strain evidence="3">CGMCC 1.15407</strain>
    </source>
</reference>
<dbReference type="InterPro" id="IPR005135">
    <property type="entry name" value="Endo/exonuclease/phosphatase"/>
</dbReference>
<keyword evidence="3" id="KW-1185">Reference proteome</keyword>
<dbReference type="Pfam" id="PF03372">
    <property type="entry name" value="Exo_endo_phos"/>
    <property type="match status" value="1"/>
</dbReference>
<proteinExistence type="predicted"/>
<evidence type="ECO:0000259" key="1">
    <source>
        <dbReference type="Pfam" id="PF03372"/>
    </source>
</evidence>
<accession>A0ABQ1VA74</accession>
<organism evidence="2 3">
    <name type="scientific">Echinicola rosea</name>
    <dbReference type="NCBI Taxonomy" id="1807691"/>
    <lineage>
        <taxon>Bacteria</taxon>
        <taxon>Pseudomonadati</taxon>
        <taxon>Bacteroidota</taxon>
        <taxon>Cytophagia</taxon>
        <taxon>Cytophagales</taxon>
        <taxon>Cyclobacteriaceae</taxon>
        <taxon>Echinicola</taxon>
    </lineage>
</organism>